<accession>C7LTU4</accession>
<organism evidence="8 9">
    <name type="scientific">Desulfomicrobium baculatum (strain DSM 4028 / VKM B-1378 / X)</name>
    <name type="common">Desulfovibrio baculatus</name>
    <dbReference type="NCBI Taxonomy" id="525897"/>
    <lineage>
        <taxon>Bacteria</taxon>
        <taxon>Pseudomonadati</taxon>
        <taxon>Thermodesulfobacteriota</taxon>
        <taxon>Desulfovibrionia</taxon>
        <taxon>Desulfovibrionales</taxon>
        <taxon>Desulfomicrobiaceae</taxon>
        <taxon>Desulfomicrobium</taxon>
    </lineage>
</organism>
<dbReference type="Proteomes" id="UP000002216">
    <property type="component" value="Chromosome"/>
</dbReference>
<evidence type="ECO:0000256" key="2">
    <source>
        <dbReference type="ARBA" id="ARBA00022475"/>
    </source>
</evidence>
<feature type="transmembrane region" description="Helical" evidence="6">
    <location>
        <begin position="167"/>
        <end position="185"/>
    </location>
</feature>
<dbReference type="GO" id="GO:0005886">
    <property type="term" value="C:plasma membrane"/>
    <property type="evidence" value="ECO:0007669"/>
    <property type="project" value="UniProtKB-SubCell"/>
</dbReference>
<evidence type="ECO:0000256" key="3">
    <source>
        <dbReference type="ARBA" id="ARBA00022692"/>
    </source>
</evidence>
<feature type="transmembrane region" description="Helical" evidence="6">
    <location>
        <begin position="192"/>
        <end position="211"/>
    </location>
</feature>
<feature type="transmembrane region" description="Helical" evidence="6">
    <location>
        <begin position="107"/>
        <end position="126"/>
    </location>
</feature>
<keyword evidence="3 6" id="KW-0812">Transmembrane</keyword>
<evidence type="ECO:0000313" key="8">
    <source>
        <dbReference type="EMBL" id="ACU89567.1"/>
    </source>
</evidence>
<keyword evidence="5 6" id="KW-0472">Membrane</keyword>
<dbReference type="KEGG" id="dba:Dbac_1473"/>
<gene>
    <name evidence="8" type="ordered locus">Dbac_1473</name>
</gene>
<evidence type="ECO:0000256" key="5">
    <source>
        <dbReference type="ARBA" id="ARBA00023136"/>
    </source>
</evidence>
<proteinExistence type="predicted"/>
<dbReference type="Pfam" id="PF00892">
    <property type="entry name" value="EamA"/>
    <property type="match status" value="2"/>
</dbReference>
<evidence type="ECO:0000256" key="1">
    <source>
        <dbReference type="ARBA" id="ARBA00004651"/>
    </source>
</evidence>
<dbReference type="EMBL" id="CP001629">
    <property type="protein sequence ID" value="ACU89567.1"/>
    <property type="molecule type" value="Genomic_DNA"/>
</dbReference>
<feature type="transmembrane region" description="Helical" evidence="6">
    <location>
        <begin position="48"/>
        <end position="67"/>
    </location>
</feature>
<dbReference type="OrthoDB" id="5416392at2"/>
<evidence type="ECO:0000256" key="4">
    <source>
        <dbReference type="ARBA" id="ARBA00022989"/>
    </source>
</evidence>
<dbReference type="InterPro" id="IPR050638">
    <property type="entry name" value="AA-Vitamin_Transporters"/>
</dbReference>
<evidence type="ECO:0000256" key="6">
    <source>
        <dbReference type="SAM" id="Phobius"/>
    </source>
</evidence>
<dbReference type="AlphaFoldDB" id="C7LTU4"/>
<protein>
    <recommendedName>
        <fullName evidence="7">EamA domain-containing protein</fullName>
    </recommendedName>
</protein>
<keyword evidence="9" id="KW-1185">Reference proteome</keyword>
<dbReference type="PANTHER" id="PTHR32322">
    <property type="entry name" value="INNER MEMBRANE TRANSPORTER"/>
    <property type="match status" value="1"/>
</dbReference>
<name>C7LTU4_DESBD</name>
<feature type="transmembrane region" description="Helical" evidence="6">
    <location>
        <begin position="256"/>
        <end position="275"/>
    </location>
</feature>
<dbReference type="InterPro" id="IPR000620">
    <property type="entry name" value="EamA_dom"/>
</dbReference>
<feature type="domain" description="EamA" evidence="7">
    <location>
        <begin position="164"/>
        <end position="297"/>
    </location>
</feature>
<reference evidence="8 9" key="1">
    <citation type="journal article" date="2009" name="Stand. Genomic Sci.">
        <title>Complete genome sequence of Desulfomicrobium baculatum type strain (X).</title>
        <authorList>
            <person name="Copeland A."/>
            <person name="Spring S."/>
            <person name="Goker M."/>
            <person name="Schneider S."/>
            <person name="Lapidus A."/>
            <person name="Del Rio T.G."/>
            <person name="Tice H."/>
            <person name="Cheng J.F."/>
            <person name="Chen F."/>
            <person name="Nolan M."/>
            <person name="Bruce D."/>
            <person name="Goodwin L."/>
            <person name="Pitluck S."/>
            <person name="Ivanova N."/>
            <person name="Mavrommatis K."/>
            <person name="Ovchinnikova G."/>
            <person name="Pati A."/>
            <person name="Chen A."/>
            <person name="Palaniappan K."/>
            <person name="Land M."/>
            <person name="Hauser L."/>
            <person name="Chang Y.J."/>
            <person name="Jeffries C.C."/>
            <person name="Meincke L."/>
            <person name="Sims D."/>
            <person name="Brettin T."/>
            <person name="Detter J.C."/>
            <person name="Han C."/>
            <person name="Chain P."/>
            <person name="Bristow J."/>
            <person name="Eisen J.A."/>
            <person name="Markowitz V."/>
            <person name="Hugenholtz P."/>
            <person name="Kyrpides N.C."/>
            <person name="Klenk H.P."/>
            <person name="Lucas S."/>
        </authorList>
    </citation>
    <scope>NUCLEOTIDE SEQUENCE [LARGE SCALE GENOMIC DNA]</scope>
    <source>
        <strain evidence="9">DSM 4028 / VKM B-1378 / X</strain>
    </source>
</reference>
<sequence length="300" mass="31831">MKSESLSITAASPVALLPRLAVLGAVVLWGASFSTMRIALQDLHPLSVMWLRMIIALTCILPLYRTVSLSAYRKGDWKLLLAAVIFQPCLYFWLESAALGLTTSAQAGIISASVPLLVAVAAWMILKEPMSTRITAGLLLSVAGVAVLTLGGQATESAPSPLLGNSMEFLAMVCAAANMILIRILGRRYDAWTLTVMQVVTGCLFFSPGIAHLMEVPAGTFDLQLVLILVFLGAGVTLGAFSLYNWAITRMPASTASAHINLIPVVAVGCGFAVLGETMNPLQMAAACVVLFSVLMTQKF</sequence>
<feature type="domain" description="EamA" evidence="7">
    <location>
        <begin position="20"/>
        <end position="149"/>
    </location>
</feature>
<evidence type="ECO:0000259" key="7">
    <source>
        <dbReference type="Pfam" id="PF00892"/>
    </source>
</evidence>
<feature type="transmembrane region" description="Helical" evidence="6">
    <location>
        <begin position="281"/>
        <end position="297"/>
    </location>
</feature>
<dbReference type="SUPFAM" id="SSF103481">
    <property type="entry name" value="Multidrug resistance efflux transporter EmrE"/>
    <property type="match status" value="2"/>
</dbReference>
<dbReference type="RefSeq" id="WP_015773661.1">
    <property type="nucleotide sequence ID" value="NC_013173.1"/>
</dbReference>
<evidence type="ECO:0000313" key="9">
    <source>
        <dbReference type="Proteomes" id="UP000002216"/>
    </source>
</evidence>
<dbReference type="HOGENOM" id="CLU_033863_4_1_7"/>
<keyword evidence="2" id="KW-1003">Cell membrane</keyword>
<dbReference type="PANTHER" id="PTHR32322:SF18">
    <property type="entry name" value="S-ADENOSYLMETHIONINE_S-ADENOSYLHOMOCYSTEINE TRANSPORTER"/>
    <property type="match status" value="1"/>
</dbReference>
<dbReference type="STRING" id="525897.Dbac_1473"/>
<keyword evidence="4 6" id="KW-1133">Transmembrane helix</keyword>
<feature type="transmembrane region" description="Helical" evidence="6">
    <location>
        <begin position="138"/>
        <end position="155"/>
    </location>
</feature>
<comment type="subcellular location">
    <subcellularLocation>
        <location evidence="1">Cell membrane</location>
        <topology evidence="1">Multi-pass membrane protein</topology>
    </subcellularLocation>
</comment>
<dbReference type="InterPro" id="IPR037185">
    <property type="entry name" value="EmrE-like"/>
</dbReference>
<dbReference type="eggNOG" id="COG0697">
    <property type="taxonomic scope" value="Bacteria"/>
</dbReference>
<feature type="transmembrane region" description="Helical" evidence="6">
    <location>
        <begin position="223"/>
        <end position="244"/>
    </location>
</feature>
<feature type="transmembrane region" description="Helical" evidence="6">
    <location>
        <begin position="79"/>
        <end position="101"/>
    </location>
</feature>